<keyword evidence="1" id="KW-0479">Metal-binding</keyword>
<dbReference type="InterPro" id="IPR007527">
    <property type="entry name" value="Znf_SWIM"/>
</dbReference>
<proteinExistence type="predicted"/>
<dbReference type="InterPro" id="IPR018289">
    <property type="entry name" value="MULE_transposase_dom"/>
</dbReference>
<dbReference type="Pfam" id="PF03101">
    <property type="entry name" value="FAR1"/>
    <property type="match status" value="1"/>
</dbReference>
<keyword evidence="2 4" id="KW-0863">Zinc-finger</keyword>
<keyword evidence="3" id="KW-0862">Zinc</keyword>
<dbReference type="Pfam" id="PF10551">
    <property type="entry name" value="MULE"/>
    <property type="match status" value="1"/>
</dbReference>
<reference evidence="7" key="2">
    <citation type="submission" date="2025-08" db="UniProtKB">
        <authorList>
            <consortium name="RefSeq"/>
        </authorList>
    </citation>
    <scope>IDENTIFICATION</scope>
    <source>
        <tissue evidence="7">Leaf</tissue>
    </source>
</reference>
<organism evidence="6 7">
    <name type="scientific">Spinacia oleracea</name>
    <name type="common">Spinach</name>
    <dbReference type="NCBI Taxonomy" id="3562"/>
    <lineage>
        <taxon>Eukaryota</taxon>
        <taxon>Viridiplantae</taxon>
        <taxon>Streptophyta</taxon>
        <taxon>Embryophyta</taxon>
        <taxon>Tracheophyta</taxon>
        <taxon>Spermatophyta</taxon>
        <taxon>Magnoliopsida</taxon>
        <taxon>eudicotyledons</taxon>
        <taxon>Gunneridae</taxon>
        <taxon>Pentapetalae</taxon>
        <taxon>Caryophyllales</taxon>
        <taxon>Chenopodiaceae</taxon>
        <taxon>Chenopodioideae</taxon>
        <taxon>Anserineae</taxon>
        <taxon>Spinacia</taxon>
    </lineage>
</organism>
<evidence type="ECO:0000256" key="3">
    <source>
        <dbReference type="ARBA" id="ARBA00022833"/>
    </source>
</evidence>
<dbReference type="PANTHER" id="PTHR47718:SF13">
    <property type="entry name" value="OS09G0290500 PROTEIN"/>
    <property type="match status" value="1"/>
</dbReference>
<evidence type="ECO:0000313" key="6">
    <source>
        <dbReference type="Proteomes" id="UP000813463"/>
    </source>
</evidence>
<dbReference type="InterPro" id="IPR006564">
    <property type="entry name" value="Znf_PMZ"/>
</dbReference>
<dbReference type="GeneID" id="110780461"/>
<keyword evidence="6" id="KW-1185">Reference proteome</keyword>
<dbReference type="InterPro" id="IPR004330">
    <property type="entry name" value="FAR1_DNA_bnd_dom"/>
</dbReference>
<dbReference type="Pfam" id="PF04434">
    <property type="entry name" value="SWIM"/>
    <property type="match status" value="1"/>
</dbReference>
<dbReference type="PANTHER" id="PTHR47718">
    <property type="entry name" value="OS01G0519700 PROTEIN"/>
    <property type="match status" value="1"/>
</dbReference>
<sequence>MADLVSEEVVIGVDKYVNNNNDHVHDLQQMPLESGDVVVASQEHIGVIHGSRCGKGVIESYGLQSPLGSCVGSSDLSFVTPNLSTHNGNVDQNSSFVTPLRNTHNSNLDVNLFCLSPQSCSTTLIGGSSIQSSNVTPPRRNNTTITEEDGICFTPKHVKSGGILSKITNEELVPPPPLTVGLIFGTWADVEDYYKRYGKQQGFGVCRPQGTTNKNKQLTAATWRCECYGPPDMRERREAKKRANNMELGSSAIPEPPSKRTRKSKKCDCLAMLRASVNGDGEWVVRKVVLEHVNHQPTPSKWKGVKEYRMANVTDHFRGRLITSYDCGAPISQVRANLAERFGGIENVILTEKDMSHIVHTERRLKMEGGDANAMMAYFEGLQKDNDKFFHAHRLDKEGRLKDIMWVDARSRVAFDDFGGVVCFDGTYLTNSYELPFANFVGVNHHGQSLLLGCALMSHEDAESFTWLFRQWRICMGGRCPVAILTDQAPAMRRPLEVVMPETRHRWCLWHIMNKIPAKLGTHTRYAELKEVMKEVVYESLSVEEFESRWDDMLVEFNVEEHTKSKDWLGDMFKDRKMWVPAFLNNYFWAGMKTTQRVESINSFFDGFLERGTNLFEFPKKYCAAMNKRCSDEKNADANCAKYIRKLVTGFHIESVFQKIYTDNKFRDVQRECERLLYCVVKEEKQISDKHFEYLMEDRVWIIVKGKSEEVLTKYKKFYVVKFGTSPMEISCVCKLFETRGILCRHCIRVFETNSVVNIPDKYILRRWRKDVYRKHMHVTVGSYDPTKTEVAKRFDKIMLEFEPICEEASVDEQTMQFVVNELRVLEIAVRERVKIVKKNHMLLPLESMQYQYEVDTAEGNIKNPTSRSKKKRGRPIILRHKALGENNNWKPKRKEATKVMNKDALGSVDDGVDGPSTEASVGKLKVFRHPSNEVLGNTPNTATISVVSDDDLLLSRNNIGWCEGSSHS</sequence>
<protein>
    <submittedName>
        <fullName evidence="7">Protein FAR1-RELATED SEQUENCE 6-like</fullName>
    </submittedName>
</protein>
<dbReference type="SMART" id="SM00575">
    <property type="entry name" value="ZnF_PMZ"/>
    <property type="match status" value="1"/>
</dbReference>
<evidence type="ECO:0000259" key="5">
    <source>
        <dbReference type="PROSITE" id="PS50966"/>
    </source>
</evidence>
<gene>
    <name evidence="7" type="primary">LOC110780461</name>
</gene>
<evidence type="ECO:0000256" key="1">
    <source>
        <dbReference type="ARBA" id="ARBA00022723"/>
    </source>
</evidence>
<dbReference type="PROSITE" id="PS50966">
    <property type="entry name" value="ZF_SWIM"/>
    <property type="match status" value="1"/>
</dbReference>
<dbReference type="Proteomes" id="UP000813463">
    <property type="component" value="Chromosome 2"/>
</dbReference>
<evidence type="ECO:0000313" key="7">
    <source>
        <dbReference type="RefSeq" id="XP_056692010.1"/>
    </source>
</evidence>
<dbReference type="RefSeq" id="XP_056692010.1">
    <property type="nucleotide sequence ID" value="XM_056836032.1"/>
</dbReference>
<feature type="domain" description="SWIM-type" evidence="5">
    <location>
        <begin position="719"/>
        <end position="755"/>
    </location>
</feature>
<accession>A0ABM3R8S6</accession>
<evidence type="ECO:0000256" key="2">
    <source>
        <dbReference type="ARBA" id="ARBA00022771"/>
    </source>
</evidence>
<reference evidence="6" key="1">
    <citation type="journal article" date="2021" name="Nat. Commun.">
        <title>Genomic analyses provide insights into spinach domestication and the genetic basis of agronomic traits.</title>
        <authorList>
            <person name="Cai X."/>
            <person name="Sun X."/>
            <person name="Xu C."/>
            <person name="Sun H."/>
            <person name="Wang X."/>
            <person name="Ge C."/>
            <person name="Zhang Z."/>
            <person name="Wang Q."/>
            <person name="Fei Z."/>
            <person name="Jiao C."/>
            <person name="Wang Q."/>
        </authorList>
    </citation>
    <scope>NUCLEOTIDE SEQUENCE [LARGE SCALE GENOMIC DNA]</scope>
    <source>
        <strain evidence="6">cv. Varoflay</strain>
    </source>
</reference>
<evidence type="ECO:0000256" key="4">
    <source>
        <dbReference type="PROSITE-ProRule" id="PRU00325"/>
    </source>
</evidence>
<name>A0ABM3R8S6_SPIOL</name>